<dbReference type="Proteomes" id="UP000006251">
    <property type="component" value="Unassembled WGS sequence"/>
</dbReference>
<proteinExistence type="predicted"/>
<organism evidence="1 2">
    <name type="scientific">Brumicola pallidula DSM 14239 = ACAM 615</name>
    <dbReference type="NCBI Taxonomy" id="1121922"/>
    <lineage>
        <taxon>Bacteria</taxon>
        <taxon>Pseudomonadati</taxon>
        <taxon>Pseudomonadota</taxon>
        <taxon>Gammaproteobacteria</taxon>
        <taxon>Alteromonadales</taxon>
        <taxon>Alteromonadaceae</taxon>
        <taxon>Brumicola</taxon>
    </lineage>
</organism>
<reference evidence="2" key="1">
    <citation type="journal article" date="2014" name="Environ. Microbiol.">
        <title>Comparative genomics of the marine bacterial genus Glaciecola reveals the high degree of genomic diversity and genomic characteristic for cold adaptation.</title>
        <authorList>
            <person name="Qin Q.L."/>
            <person name="Xie B.B."/>
            <person name="Yu Y."/>
            <person name="Shu Y.L."/>
            <person name="Rong J.C."/>
            <person name="Zhang Y.J."/>
            <person name="Zhao D.L."/>
            <person name="Chen X.L."/>
            <person name="Zhang X.Y."/>
            <person name="Chen B."/>
            <person name="Zhou B.C."/>
            <person name="Zhang Y.Z."/>
        </authorList>
    </citation>
    <scope>NUCLEOTIDE SEQUENCE [LARGE SCALE GENOMIC DNA]</scope>
    <source>
        <strain evidence="2">ACAM 615</strain>
    </source>
</reference>
<protein>
    <recommendedName>
        <fullName evidence="3">PilZ domain-containing protein</fullName>
    </recommendedName>
</protein>
<comment type="caution">
    <text evidence="1">The sequence shown here is derived from an EMBL/GenBank/DDBJ whole genome shotgun (WGS) entry which is preliminary data.</text>
</comment>
<gene>
    <name evidence="1" type="ORF">GPAL_3811</name>
</gene>
<accession>K6Z330</accession>
<evidence type="ECO:0000313" key="2">
    <source>
        <dbReference type="Proteomes" id="UP000006251"/>
    </source>
</evidence>
<evidence type="ECO:0008006" key="3">
    <source>
        <dbReference type="Google" id="ProtNLM"/>
    </source>
</evidence>
<dbReference type="EMBL" id="BAEQ01000065">
    <property type="protein sequence ID" value="GAC30651.1"/>
    <property type="molecule type" value="Genomic_DNA"/>
</dbReference>
<sequence>MEYRYAERSSVIEQVELWNGKKNYGEFETKDYCSGGIFVKNCQNKVDTHSASSLTVKFCHNPNLSYQASHHAVVVHKTDNGLGLKWSHRQY</sequence>
<dbReference type="AlphaFoldDB" id="K6Z330"/>
<evidence type="ECO:0000313" key="1">
    <source>
        <dbReference type="EMBL" id="GAC30651.1"/>
    </source>
</evidence>
<name>K6Z330_9ALTE</name>
<dbReference type="RefSeq" id="WP_006015107.1">
    <property type="nucleotide sequence ID" value="NZ_BAEQ01000065.1"/>
</dbReference>
<dbReference type="OrthoDB" id="6387815at2"/>
<keyword evidence="2" id="KW-1185">Reference proteome</keyword>